<comment type="caution">
    <text evidence="2">The sequence shown here is derived from an EMBL/GenBank/DDBJ whole genome shotgun (WGS) entry which is preliminary data.</text>
</comment>
<proteinExistence type="predicted"/>
<accession>A0ABU0QRR7</accession>
<feature type="chain" id="PRO_5046352809" evidence="1">
    <location>
        <begin position="25"/>
        <end position="143"/>
    </location>
</feature>
<protein>
    <submittedName>
        <fullName evidence="2">Uncharacterized protein</fullName>
    </submittedName>
</protein>
<name>A0ABU0QRR7_9ACTN</name>
<organism evidence="2 3">
    <name type="scientific">Streptomyces africanus</name>
    <dbReference type="NCBI Taxonomy" id="231024"/>
    <lineage>
        <taxon>Bacteria</taxon>
        <taxon>Bacillati</taxon>
        <taxon>Actinomycetota</taxon>
        <taxon>Actinomycetes</taxon>
        <taxon>Kitasatosporales</taxon>
        <taxon>Streptomycetaceae</taxon>
        <taxon>Streptomyces</taxon>
    </lineage>
</organism>
<keyword evidence="1" id="KW-0732">Signal</keyword>
<dbReference type="EMBL" id="JAUSYP010000001">
    <property type="protein sequence ID" value="MDQ0749680.1"/>
    <property type="molecule type" value="Genomic_DNA"/>
</dbReference>
<sequence>MKRLAIAGAAALGVLALAAPNASATSKQSDYVPMKINPNCFIKVYVDDHQYAGKIRAQASFHCDKGDNLFTPYISIDRDSTHGLATKSAGLKVINKDKGFGGFETTTADKSGTQCYRAVVLVVYPDPADVNQDQTVKTPCLNT</sequence>
<evidence type="ECO:0000256" key="1">
    <source>
        <dbReference type="SAM" id="SignalP"/>
    </source>
</evidence>
<evidence type="ECO:0000313" key="3">
    <source>
        <dbReference type="Proteomes" id="UP001232755"/>
    </source>
</evidence>
<gene>
    <name evidence="2" type="ORF">QF034_003911</name>
</gene>
<keyword evidence="3" id="KW-1185">Reference proteome</keyword>
<feature type="signal peptide" evidence="1">
    <location>
        <begin position="1"/>
        <end position="24"/>
    </location>
</feature>
<dbReference type="RefSeq" id="WP_307176209.1">
    <property type="nucleotide sequence ID" value="NZ_JAUSYP010000001.1"/>
</dbReference>
<reference evidence="2 3" key="1">
    <citation type="submission" date="2023-07" db="EMBL/GenBank/DDBJ databases">
        <title>Comparative genomics of wheat-associated soil bacteria to identify genetic determinants of phenazine resistance.</title>
        <authorList>
            <person name="Mouncey N."/>
        </authorList>
    </citation>
    <scope>NUCLEOTIDE SEQUENCE [LARGE SCALE GENOMIC DNA]</scope>
    <source>
        <strain evidence="2 3">B3I12</strain>
    </source>
</reference>
<dbReference type="Proteomes" id="UP001232755">
    <property type="component" value="Unassembled WGS sequence"/>
</dbReference>
<evidence type="ECO:0000313" key="2">
    <source>
        <dbReference type="EMBL" id="MDQ0749680.1"/>
    </source>
</evidence>